<sequence length="513" mass="57460">MSVVMNRTRSRSRSPIRRDRVGMDRRRDKRPVDAHSDKMVYLNNLPFDLKWNDLKDIIRQEVGESAYVEFVDDEQGKFKGAAVLDFENRSAAHKAVEVLHRMDVRGRNITAKEIRDPIGFFRKIKNDIGVDFLANRTVLPGRGGNRRREADDEPVDADTYGLSPSFLAKLNIKLPLVNRVFVTNISYSCGVGQLFDIFSMAGKITWIDLQLDNEGKTKGMAVIQYSHPIEAVQAISMLSNQRIFDRTISVKMDRFEKEAERPPGELPTGLRSIGMGLGANGAPLTNVASILPSLNSNTITTPIQQILPTQQQTAPLSTFVPQQLLTNTNPFGSQQTLQNPVQQYAQQPNIQQTYGTNDMASSMSYQQPIQQQQQQQMPYQNQQNNAGGYFQNQSILPTPNAMNGGSQGNYNNPNSFTKMSPQIGSNNYGGVPPVAKSFYDTTSRVILIKNLPLDYTWQIVHDRVQKFGDVENVEMVSPGVAKVRFVRVPDAERTKNTLSGTTVEGRIIAIEYL</sequence>
<evidence type="ECO:0000313" key="2">
    <source>
        <dbReference type="WBParaSite" id="JU765_v2.g17344.t1"/>
    </source>
</evidence>
<protein>
    <submittedName>
        <fullName evidence="2">RRM domain-containing protein</fullName>
    </submittedName>
</protein>
<dbReference type="Proteomes" id="UP000887576">
    <property type="component" value="Unplaced"/>
</dbReference>
<evidence type="ECO:0000313" key="1">
    <source>
        <dbReference type="Proteomes" id="UP000887576"/>
    </source>
</evidence>
<reference evidence="2" key="1">
    <citation type="submission" date="2022-11" db="UniProtKB">
        <authorList>
            <consortium name="WormBaseParasite"/>
        </authorList>
    </citation>
    <scope>IDENTIFICATION</scope>
</reference>
<name>A0AC34QL34_9BILA</name>
<proteinExistence type="predicted"/>
<accession>A0AC34QL34</accession>
<organism evidence="1 2">
    <name type="scientific">Panagrolaimus sp. JU765</name>
    <dbReference type="NCBI Taxonomy" id="591449"/>
    <lineage>
        <taxon>Eukaryota</taxon>
        <taxon>Metazoa</taxon>
        <taxon>Ecdysozoa</taxon>
        <taxon>Nematoda</taxon>
        <taxon>Chromadorea</taxon>
        <taxon>Rhabditida</taxon>
        <taxon>Tylenchina</taxon>
        <taxon>Panagrolaimomorpha</taxon>
        <taxon>Panagrolaimoidea</taxon>
        <taxon>Panagrolaimidae</taxon>
        <taxon>Panagrolaimus</taxon>
    </lineage>
</organism>
<dbReference type="WBParaSite" id="JU765_v2.g17344.t1">
    <property type="protein sequence ID" value="JU765_v2.g17344.t1"/>
    <property type="gene ID" value="JU765_v2.g17344"/>
</dbReference>